<dbReference type="PROSITE" id="PS50297">
    <property type="entry name" value="ANK_REP_REGION"/>
    <property type="match status" value="1"/>
</dbReference>
<dbReference type="InterPro" id="IPR050745">
    <property type="entry name" value="Multifunctional_regulatory"/>
</dbReference>
<keyword evidence="5" id="KW-1185">Reference proteome</keyword>
<dbReference type="PANTHER" id="PTHR24189">
    <property type="entry name" value="MYOTROPHIN"/>
    <property type="match status" value="1"/>
</dbReference>
<evidence type="ECO:0000256" key="2">
    <source>
        <dbReference type="ARBA" id="ARBA00023043"/>
    </source>
</evidence>
<evidence type="ECO:0008006" key="6">
    <source>
        <dbReference type="Google" id="ProtNLM"/>
    </source>
</evidence>
<gene>
    <name evidence="4" type="ORF">FACUT_8880</name>
</gene>
<dbReference type="PANTHER" id="PTHR24189:SF50">
    <property type="entry name" value="ANKYRIN REPEAT AND SOCS BOX PROTEIN 2"/>
    <property type="match status" value="1"/>
</dbReference>
<dbReference type="SUPFAM" id="SSF48403">
    <property type="entry name" value="Ankyrin repeat"/>
    <property type="match status" value="1"/>
</dbReference>
<evidence type="ECO:0000313" key="5">
    <source>
        <dbReference type="Proteomes" id="UP000536711"/>
    </source>
</evidence>
<dbReference type="Pfam" id="PF00023">
    <property type="entry name" value="Ank"/>
    <property type="match status" value="1"/>
</dbReference>
<reference evidence="4 5" key="1">
    <citation type="submission" date="2020-01" db="EMBL/GenBank/DDBJ databases">
        <title>Identification and distribution of gene clusters putatively required for synthesis of sphingolipid metabolism inhibitors in phylogenetically diverse species of the filamentous fungus Fusarium.</title>
        <authorList>
            <person name="Kim H.-S."/>
            <person name="Busman M."/>
            <person name="Brown D.W."/>
            <person name="Divon H."/>
            <person name="Uhlig S."/>
            <person name="Proctor R.H."/>
        </authorList>
    </citation>
    <scope>NUCLEOTIDE SEQUENCE [LARGE SCALE GENOMIC DNA]</scope>
    <source>
        <strain evidence="4 5">NRRL 13308</strain>
    </source>
</reference>
<dbReference type="Gene3D" id="1.25.40.20">
    <property type="entry name" value="Ankyrin repeat-containing domain"/>
    <property type="match status" value="3"/>
</dbReference>
<evidence type="ECO:0000256" key="3">
    <source>
        <dbReference type="PROSITE-ProRule" id="PRU00023"/>
    </source>
</evidence>
<dbReference type="InterPro" id="IPR002110">
    <property type="entry name" value="Ankyrin_rpt"/>
</dbReference>
<evidence type="ECO:0000313" key="4">
    <source>
        <dbReference type="EMBL" id="KAF4430513.1"/>
    </source>
</evidence>
<dbReference type="PROSITE" id="PS50088">
    <property type="entry name" value="ANK_REPEAT"/>
    <property type="match status" value="2"/>
</dbReference>
<proteinExistence type="predicted"/>
<dbReference type="OrthoDB" id="10261951at2759"/>
<dbReference type="SMART" id="SM00248">
    <property type="entry name" value="ANK"/>
    <property type="match status" value="6"/>
</dbReference>
<protein>
    <recommendedName>
        <fullName evidence="6">Ankyrin</fullName>
    </recommendedName>
</protein>
<feature type="repeat" description="ANK" evidence="3">
    <location>
        <begin position="331"/>
        <end position="363"/>
    </location>
</feature>
<comment type="caution">
    <text evidence="4">The sequence shown here is derived from an EMBL/GenBank/DDBJ whole genome shotgun (WGS) entry which is preliminary data.</text>
</comment>
<keyword evidence="1" id="KW-0677">Repeat</keyword>
<organism evidence="4 5">
    <name type="scientific">Fusarium acutatum</name>
    <dbReference type="NCBI Taxonomy" id="78861"/>
    <lineage>
        <taxon>Eukaryota</taxon>
        <taxon>Fungi</taxon>
        <taxon>Dikarya</taxon>
        <taxon>Ascomycota</taxon>
        <taxon>Pezizomycotina</taxon>
        <taxon>Sordariomycetes</taxon>
        <taxon>Hypocreomycetidae</taxon>
        <taxon>Hypocreales</taxon>
        <taxon>Nectriaceae</taxon>
        <taxon>Fusarium</taxon>
        <taxon>Fusarium fujikuroi species complex</taxon>
    </lineage>
</organism>
<keyword evidence="2 3" id="KW-0040">ANK repeat</keyword>
<feature type="repeat" description="ANK" evidence="3">
    <location>
        <begin position="387"/>
        <end position="419"/>
    </location>
</feature>
<accession>A0A8H4NNM3</accession>
<sequence length="788" mass="88722">MVALISGSSAYARPESQKNLVLESQKAGNSNNSSIVLDNLISNLNMSDQSPCAILPESIDIPRITSTKQESTLNYYGPVDSSLATEASKFLARNTDAVEQKLEPKIKAFLETTQNDCSGNTEEKKACWLTIRITKPCTAFEIPRWHQDGPMFKYDKGREDVVRSKYALTLLGPSTLMLQPEEHVFKTQHEAEARYYWWRNKTDGPEPSEDEMYDADDLLRESLGNAFKDTPRVQVGHGKIVRFSWGRDDSPVHSEPDLVFDRVFMTVLYGSDSELRTMNLSRLSRVNHAFHAIFNPVLYKRNAAATGLPPCYPWTNEHDPKDCWQCPVDKASRSCLHWAVDHDSLSTIKLAVNYGSDINKINDVAGYIPYEEDPDSIPICGRIIRAQLATPLHLAIFLKRFEIVRWLLDNGASTHLWPDTLCNCRKYGRVVNSTHEIFQLLLERDVIYSVICDEGKISGLHCAIAEGSLSAIDAFIQHESFSPADRDATGQTPLHWVKHCKDQDLACAIVEKLAQWGVPLDAEAESQRGDWHGGTALNMLIGRRKFEPAVKLIQLGADPTIQQDEDGGLHLLSNCIDGRDIEDKSNCSPERAERNREAGLELLRLLIQNGIDPGKPRKLDRAHDIDDPRPLLSALLMSDARCIQILLDAGAMAREAIYENNHDNVLRDFVEMMVDAVEEGISLREMRDEVESRKDSVCLLLAGGARIDSRDGEYSALSKACEIEQGFGIVSFLAENAACRNAKVEYVVALRDTYRRDEIVWEKLDRFYQKLLAEKNEREEIQDIEISG</sequence>
<dbReference type="InterPro" id="IPR036770">
    <property type="entry name" value="Ankyrin_rpt-contain_sf"/>
</dbReference>
<dbReference type="AlphaFoldDB" id="A0A8H4NNM3"/>
<evidence type="ECO:0000256" key="1">
    <source>
        <dbReference type="ARBA" id="ARBA00022737"/>
    </source>
</evidence>
<name>A0A8H4NNM3_9HYPO</name>
<dbReference type="Proteomes" id="UP000536711">
    <property type="component" value="Unassembled WGS sequence"/>
</dbReference>
<dbReference type="EMBL" id="JAADJF010000253">
    <property type="protein sequence ID" value="KAF4430513.1"/>
    <property type="molecule type" value="Genomic_DNA"/>
</dbReference>